<evidence type="ECO:0000313" key="2">
    <source>
        <dbReference type="Proteomes" id="UP000467006"/>
    </source>
</evidence>
<evidence type="ECO:0000313" key="1">
    <source>
        <dbReference type="EMBL" id="BBX17990.1"/>
    </source>
</evidence>
<gene>
    <name evidence="1" type="ORF">MDUV_28500</name>
</gene>
<proteinExistence type="predicted"/>
<keyword evidence="2" id="KW-1185">Reference proteome</keyword>
<accession>A0A7I7K1G0</accession>
<reference evidence="1 2" key="1">
    <citation type="journal article" date="2019" name="Emerg. Microbes Infect.">
        <title>Comprehensive subspecies identification of 175 nontuberculous mycobacteria species based on 7547 genomic profiles.</title>
        <authorList>
            <person name="Matsumoto Y."/>
            <person name="Kinjo T."/>
            <person name="Motooka D."/>
            <person name="Nabeya D."/>
            <person name="Jung N."/>
            <person name="Uechi K."/>
            <person name="Horii T."/>
            <person name="Iida T."/>
            <person name="Fujita J."/>
            <person name="Nakamura S."/>
        </authorList>
    </citation>
    <scope>NUCLEOTIDE SEQUENCE [LARGE SCALE GENOMIC DNA]</scope>
    <source>
        <strain evidence="1 2">JCM 6396</strain>
    </source>
</reference>
<dbReference type="AlphaFoldDB" id="A0A7I7K1G0"/>
<sequence>MHSFRRLTDYLNHHTKVAGRYAVPFANDALTLIRNPLRKHPAR</sequence>
<dbReference type="EMBL" id="AP022563">
    <property type="protein sequence ID" value="BBX17990.1"/>
    <property type="molecule type" value="Genomic_DNA"/>
</dbReference>
<organism evidence="1 2">
    <name type="scientific">Mycolicibacterium duvalii</name>
    <dbReference type="NCBI Taxonomy" id="39688"/>
    <lineage>
        <taxon>Bacteria</taxon>
        <taxon>Bacillati</taxon>
        <taxon>Actinomycetota</taxon>
        <taxon>Actinomycetes</taxon>
        <taxon>Mycobacteriales</taxon>
        <taxon>Mycobacteriaceae</taxon>
        <taxon>Mycolicibacterium</taxon>
    </lineage>
</organism>
<dbReference type="KEGG" id="mdu:MDUV_28500"/>
<protein>
    <submittedName>
        <fullName evidence="1">Uncharacterized protein</fullName>
    </submittedName>
</protein>
<name>A0A7I7K1G0_9MYCO</name>
<dbReference type="Proteomes" id="UP000467006">
    <property type="component" value="Chromosome"/>
</dbReference>